<keyword evidence="2" id="KW-1185">Reference proteome</keyword>
<accession>A0A9N8F1I1</accession>
<evidence type="ECO:0000313" key="2">
    <source>
        <dbReference type="Proteomes" id="UP001153069"/>
    </source>
</evidence>
<comment type="caution">
    <text evidence="1">The sequence shown here is derived from an EMBL/GenBank/DDBJ whole genome shotgun (WGS) entry which is preliminary data.</text>
</comment>
<dbReference type="EMBL" id="CAICTM010003069">
    <property type="protein sequence ID" value="CAB9530838.1"/>
    <property type="molecule type" value="Genomic_DNA"/>
</dbReference>
<dbReference type="AlphaFoldDB" id="A0A9N8F1I1"/>
<reference evidence="1" key="1">
    <citation type="submission" date="2020-06" db="EMBL/GenBank/DDBJ databases">
        <authorList>
            <consortium name="Plant Systems Biology data submission"/>
        </authorList>
    </citation>
    <scope>NUCLEOTIDE SEQUENCE</scope>
    <source>
        <strain evidence="1">D6</strain>
    </source>
</reference>
<evidence type="ECO:0000313" key="1">
    <source>
        <dbReference type="EMBL" id="CAB9530838.1"/>
    </source>
</evidence>
<protein>
    <submittedName>
        <fullName evidence="1">Uncharacterized protein</fullName>
    </submittedName>
</protein>
<gene>
    <name evidence="1" type="ORF">SEMRO_3071_G343180.1</name>
</gene>
<dbReference type="Proteomes" id="UP001153069">
    <property type="component" value="Unassembled WGS sequence"/>
</dbReference>
<proteinExistence type="predicted"/>
<name>A0A9N8F1I1_9STRA</name>
<sequence length="120" mass="14021">MMPVIFGDAKSLGDDYQHDFPLTQECPYLKDGIGRVGYLRQFTRVMWMPPKHNEGKVCISRLQEFSRTKQMDTTYPAMVGGFHYHTSLEGGMFMASDKSRIWNAWVDRQMSGFCRPSWWL</sequence>
<organism evidence="1 2">
    <name type="scientific">Seminavis robusta</name>
    <dbReference type="NCBI Taxonomy" id="568900"/>
    <lineage>
        <taxon>Eukaryota</taxon>
        <taxon>Sar</taxon>
        <taxon>Stramenopiles</taxon>
        <taxon>Ochrophyta</taxon>
        <taxon>Bacillariophyta</taxon>
        <taxon>Bacillariophyceae</taxon>
        <taxon>Bacillariophycidae</taxon>
        <taxon>Naviculales</taxon>
        <taxon>Naviculaceae</taxon>
        <taxon>Seminavis</taxon>
    </lineage>
</organism>